<dbReference type="Pfam" id="PF00589">
    <property type="entry name" value="Phage_integrase"/>
    <property type="match status" value="1"/>
</dbReference>
<evidence type="ECO:0000259" key="6">
    <source>
        <dbReference type="PROSITE" id="PS51898"/>
    </source>
</evidence>
<dbReference type="EMBL" id="AP018929">
    <property type="protein sequence ID" value="BBG23936.1"/>
    <property type="molecule type" value="Genomic_DNA"/>
</dbReference>
<comment type="subcellular location">
    <subcellularLocation>
        <location evidence="5">Cytoplasm</location>
    </subcellularLocation>
</comment>
<dbReference type="Pfam" id="PF13495">
    <property type="entry name" value="Phage_int_SAM_4"/>
    <property type="match status" value="1"/>
</dbReference>
<dbReference type="OrthoDB" id="142231at2157"/>
<feature type="active site" evidence="5">
    <location>
        <position position="175"/>
    </location>
</feature>
<dbReference type="STRING" id="1294262.GCA_001316085_01192"/>
<evidence type="ECO:0000313" key="10">
    <source>
        <dbReference type="Proteomes" id="UP000322983"/>
    </source>
</evidence>
<dbReference type="Proteomes" id="UP000325030">
    <property type="component" value="Chromosome"/>
</dbReference>
<comment type="similarity">
    <text evidence="5">Belongs to the 'phage' integrase family. XerA subfamily.</text>
</comment>
<dbReference type="GO" id="GO:0005737">
    <property type="term" value="C:cytoplasm"/>
    <property type="evidence" value="ECO:0007669"/>
    <property type="project" value="UniProtKB-SubCell"/>
</dbReference>
<evidence type="ECO:0000256" key="2">
    <source>
        <dbReference type="ARBA" id="ARBA00022908"/>
    </source>
</evidence>
<dbReference type="Gene3D" id="1.10.443.10">
    <property type="entry name" value="Intergrase catalytic core"/>
    <property type="match status" value="1"/>
</dbReference>
<gene>
    <name evidence="5" type="primary">xerA</name>
    <name evidence="8" type="ORF">IC006_1234</name>
    <name evidence="9" type="ORF">IC007_1209</name>
</gene>
<organism evidence="8 10">
    <name type="scientific">Sulfuracidifex tepidarius</name>
    <dbReference type="NCBI Taxonomy" id="1294262"/>
    <lineage>
        <taxon>Archaea</taxon>
        <taxon>Thermoproteota</taxon>
        <taxon>Thermoprotei</taxon>
        <taxon>Sulfolobales</taxon>
        <taxon>Sulfolobaceae</taxon>
        <taxon>Sulfuracidifex</taxon>
    </lineage>
</organism>
<dbReference type="CDD" id="cd00796">
    <property type="entry name" value="INT_Rci_Hp1_C"/>
    <property type="match status" value="1"/>
</dbReference>
<dbReference type="AlphaFoldDB" id="A0A510DUN5"/>
<dbReference type="SUPFAM" id="SSF56349">
    <property type="entry name" value="DNA breaking-rejoining enzymes"/>
    <property type="match status" value="1"/>
</dbReference>
<feature type="domain" description="Tyr recombinase" evidence="6">
    <location>
        <begin position="115"/>
        <end position="280"/>
    </location>
</feature>
<dbReference type="Proteomes" id="UP000322983">
    <property type="component" value="Chromosome"/>
</dbReference>
<evidence type="ECO:0000313" key="8">
    <source>
        <dbReference type="EMBL" id="BBG23936.1"/>
    </source>
</evidence>
<feature type="active site" evidence="5">
    <location>
        <position position="232"/>
    </location>
</feature>
<evidence type="ECO:0000313" key="9">
    <source>
        <dbReference type="EMBL" id="BBG26691.1"/>
    </source>
</evidence>
<dbReference type="InterPro" id="IPR044068">
    <property type="entry name" value="CB"/>
</dbReference>
<accession>A0A510DUN5</accession>
<keyword evidence="10" id="KW-1185">Reference proteome</keyword>
<dbReference type="InterPro" id="IPR002104">
    <property type="entry name" value="Integrase_catalytic"/>
</dbReference>
<evidence type="ECO:0000259" key="7">
    <source>
        <dbReference type="PROSITE" id="PS51900"/>
    </source>
</evidence>
<dbReference type="InterPro" id="IPR050090">
    <property type="entry name" value="Tyrosine_recombinase_XerCD"/>
</dbReference>
<accession>A0A510E2F9</accession>
<proteinExistence type="inferred from homology"/>
<dbReference type="GeneID" id="41717554"/>
<dbReference type="RefSeq" id="WP_054845606.1">
    <property type="nucleotide sequence ID" value="NZ_AP018929.1"/>
</dbReference>
<reference evidence="8 10" key="2">
    <citation type="journal article" date="2020" name="Int. J. Syst. Evol. Microbiol.">
        <title>Sulfuracidifex tepidarius gen. nov., sp. nov. and transfer of Sulfolobus metallicus Huber and Stetter 1992 to the genus Sulfuracidifex as Sulfuracidifex metallicus comb. nov.</title>
        <authorList>
            <person name="Itoh T."/>
            <person name="Miura T."/>
            <person name="Sakai H.D."/>
            <person name="Kato S."/>
            <person name="Ohkuma M."/>
            <person name="Takashina T."/>
        </authorList>
    </citation>
    <scope>NUCLEOTIDE SEQUENCE [LARGE SCALE GENOMIC DNA]</scope>
    <source>
        <strain evidence="8 10">IC-006</strain>
        <strain evidence="9">IC-007</strain>
    </source>
</reference>
<dbReference type="InterPro" id="IPR010998">
    <property type="entry name" value="Integrase_recombinase_N"/>
</dbReference>
<dbReference type="EMBL" id="AP018930">
    <property type="protein sequence ID" value="BBG26691.1"/>
    <property type="molecule type" value="Genomic_DNA"/>
</dbReference>
<dbReference type="KEGG" id="step:IC006_1234"/>
<dbReference type="GO" id="GO:0006313">
    <property type="term" value="P:DNA transposition"/>
    <property type="evidence" value="ECO:0007669"/>
    <property type="project" value="UniProtKB-UniRule"/>
</dbReference>
<dbReference type="InterPro" id="IPR004107">
    <property type="entry name" value="Integrase_SAM-like_N"/>
</dbReference>
<evidence type="ECO:0000256" key="4">
    <source>
        <dbReference type="ARBA" id="ARBA00023172"/>
    </source>
</evidence>
<dbReference type="PROSITE" id="PS51900">
    <property type="entry name" value="CB"/>
    <property type="match status" value="1"/>
</dbReference>
<dbReference type="GO" id="GO:0009037">
    <property type="term" value="F:tyrosine-based site-specific recombinase activity"/>
    <property type="evidence" value="ECO:0007669"/>
    <property type="project" value="UniProtKB-UniRule"/>
</dbReference>
<dbReference type="InterPro" id="IPR033686">
    <property type="entry name" value="XerA"/>
</dbReference>
<sequence>MKLDIGSAADDVSLESFVNSLVLAGAGKGTVKLYSAAIKDFLNFVNKDPREVSTSDFNRWMMSLMSRKGKKSKVDEIEEKRAKTVTVRSYAIAVKRYLKWVGKDVKGPLPRIRRREYKALNEKQALALLNAVRGRKGRLAVRLLLDTGIRSNELLSLRVVDVDLDHNLLRLRNTKNGEERVVFFTEETATQLRSYVRGKDPQSRLFDISYQALYKLIRRAGKRCGIEDLRPHILRHTFATMAIKKGIPLPVLQKILGHHDIKTTQIYMHLVNDDAQEIYKKAFG</sequence>
<dbReference type="Gene3D" id="1.10.150.130">
    <property type="match status" value="1"/>
</dbReference>
<dbReference type="GO" id="GO:0003677">
    <property type="term" value="F:DNA binding"/>
    <property type="evidence" value="ECO:0007669"/>
    <property type="project" value="UniProtKB-UniRule"/>
</dbReference>
<name>A0A510DUN5_9CREN</name>
<keyword evidence="3 5" id="KW-0238">DNA-binding</keyword>
<dbReference type="NCBIfam" id="NF040815">
    <property type="entry name" value="recomb_XerA_Arch"/>
    <property type="match status" value="1"/>
</dbReference>
<keyword evidence="4 5" id="KW-0233">DNA recombination</keyword>
<dbReference type="PANTHER" id="PTHR30349">
    <property type="entry name" value="PHAGE INTEGRASE-RELATED"/>
    <property type="match status" value="1"/>
</dbReference>
<dbReference type="InterPro" id="IPR013762">
    <property type="entry name" value="Integrase-like_cat_sf"/>
</dbReference>
<keyword evidence="1 5" id="KW-0963">Cytoplasm</keyword>
<evidence type="ECO:0000256" key="3">
    <source>
        <dbReference type="ARBA" id="ARBA00023125"/>
    </source>
</evidence>
<feature type="domain" description="Core-binding (CB)" evidence="7">
    <location>
        <begin position="8"/>
        <end position="102"/>
    </location>
</feature>
<evidence type="ECO:0000313" key="11">
    <source>
        <dbReference type="Proteomes" id="UP000325030"/>
    </source>
</evidence>
<feature type="active site" description="O-(3'-phospho-DNA)-tyrosine intermediate" evidence="5">
    <location>
        <position position="267"/>
    </location>
</feature>
<evidence type="ECO:0000256" key="1">
    <source>
        <dbReference type="ARBA" id="ARBA00022490"/>
    </source>
</evidence>
<comment type="function">
    <text evidence="5">Site-specific tyrosine recombinase, which acts by catalyzing the cutting and rejoining of the recombining DNA molecules.</text>
</comment>
<dbReference type="HAMAP" id="MF_02055">
    <property type="entry name" value="Recomb_XerA"/>
    <property type="match status" value="1"/>
</dbReference>
<feature type="active site" evidence="5">
    <location>
        <position position="258"/>
    </location>
</feature>
<dbReference type="InterPro" id="IPR011010">
    <property type="entry name" value="DNA_brk_join_enz"/>
</dbReference>
<keyword evidence="2 5" id="KW-0229">DNA integration</keyword>
<feature type="active site" evidence="5">
    <location>
        <position position="235"/>
    </location>
</feature>
<protein>
    <recommendedName>
        <fullName evidence="5">Tyrosine recombinase XerA</fullName>
    </recommendedName>
</protein>
<feature type="active site" evidence="5">
    <location>
        <position position="150"/>
    </location>
</feature>
<dbReference type="PROSITE" id="PS51898">
    <property type="entry name" value="TYR_RECOMBINASE"/>
    <property type="match status" value="1"/>
</dbReference>
<dbReference type="PANTHER" id="PTHR30349:SF41">
    <property type="entry name" value="INTEGRASE_RECOMBINASE PROTEIN MJ0367-RELATED"/>
    <property type="match status" value="1"/>
</dbReference>
<reference evidence="11" key="1">
    <citation type="submission" date="2018-09" db="EMBL/GenBank/DDBJ databases">
        <title>Complete Genome Sequencing of Sulfolobus sp. JCM 16834.</title>
        <authorList>
            <person name="Kato S."/>
            <person name="Itoh T."/>
            <person name="Ohkuma M."/>
        </authorList>
    </citation>
    <scope>NUCLEOTIDE SEQUENCE [LARGE SCALE GENOMIC DNA]</scope>
    <source>
        <strain evidence="11">IC-007</strain>
    </source>
</reference>
<evidence type="ECO:0000256" key="5">
    <source>
        <dbReference type="HAMAP-Rule" id="MF_02055"/>
    </source>
</evidence>